<reference evidence="2" key="1">
    <citation type="submission" date="2020-05" db="EMBL/GenBank/DDBJ databases">
        <title>Mycena genomes resolve the evolution of fungal bioluminescence.</title>
        <authorList>
            <person name="Tsai I.J."/>
        </authorList>
    </citation>
    <scope>NUCLEOTIDE SEQUENCE</scope>
    <source>
        <strain evidence="2">110903Hualien_Pintung</strain>
    </source>
</reference>
<gene>
    <name evidence="2" type="ORF">HMN09_00221000</name>
</gene>
<organism evidence="2 3">
    <name type="scientific">Mycena chlorophos</name>
    <name type="common">Agaric fungus</name>
    <name type="synonym">Agaricus chlorophos</name>
    <dbReference type="NCBI Taxonomy" id="658473"/>
    <lineage>
        <taxon>Eukaryota</taxon>
        <taxon>Fungi</taxon>
        <taxon>Dikarya</taxon>
        <taxon>Basidiomycota</taxon>
        <taxon>Agaricomycotina</taxon>
        <taxon>Agaricomycetes</taxon>
        <taxon>Agaricomycetidae</taxon>
        <taxon>Agaricales</taxon>
        <taxon>Marasmiineae</taxon>
        <taxon>Mycenaceae</taxon>
        <taxon>Mycena</taxon>
    </lineage>
</organism>
<proteinExistence type="predicted"/>
<comment type="caution">
    <text evidence="2">The sequence shown here is derived from an EMBL/GenBank/DDBJ whole genome shotgun (WGS) entry which is preliminary data.</text>
</comment>
<sequence>MPVPSFEHQRRYSVTRLSSGYTSVGMDNQFSYDPSASTNTRIALPTLPTFMATPHAPTGYTITLQRIFALSLASASTIGQPRANNADVEDPEDIFNDGTTVFVRRLQADAQRAFWSEWRQGTIVRYQPLRHYLGCSAHAYIVAIPRERGPSTHAVFTRYLGEICLPREMPRIGRLFVLHSCLQKQRQLNLVFVRCDLDKAADVCTPAEIVGVLPGVSHKFLDFRLENLACVDKTPYAFQLPERFRYLLLRPRRFGKSAFLSLLRQCYDASARPRFTQIFGESSASERFCQADNIHLCLDIGFYPITDASLDEIADDVRLQIKSALWTFLDKYSTQLGVRDIPQILESGGDPLATVISLVRAAGLSLFVNVDDFDALFRLPRRSFASTTRASVREIDDVLTSLLWHPLLAGRDVTPKFIVSAAVLPEAALVERLELHAAPELDSVCGFTLSEAEKLVSGFLEERTVNLRDVCGTYIFSETTAEPLLHPQQVLALAKHSSKPTEIPFKTLASLLAMLRQSSRSSDEVSRQDIVALVVSGAVTVPTSPDAFVDGDLGRPTWHAFVGAGALMRDPRSPQTLRMSPVPSVLELFHSCIDETIAERFNLRGDLLGPWGEFNAFQPDRWVDLLQHALRSFSRDLRGRGHEPTLHGVFELILRNANTRKTHVIPPPPLVFKAPRGGDILELPGYRKGATIVLELATITLLELWRGGNPNADTQTPDKDELEALYEKVLGQSEEALLGRQYRAWSSELEAMESKLVEHVVKTDLAHIQLVAIGGAHVLYRGRREEVPELCGPRECDMGDFSGW</sequence>
<dbReference type="OrthoDB" id="5380555at2759"/>
<protein>
    <submittedName>
        <fullName evidence="2">AAA-ATPase-like domain-containing protein</fullName>
    </submittedName>
</protein>
<dbReference type="PANTHER" id="PTHR34825:SF1">
    <property type="entry name" value="AAA-ATPASE-LIKE DOMAIN-CONTAINING PROTEIN"/>
    <property type="match status" value="1"/>
</dbReference>
<dbReference type="InterPro" id="IPR018631">
    <property type="entry name" value="AAA-ATPase-like_dom"/>
</dbReference>
<accession>A0A8H6TJU6</accession>
<evidence type="ECO:0000259" key="1">
    <source>
        <dbReference type="Pfam" id="PF09820"/>
    </source>
</evidence>
<evidence type="ECO:0000313" key="2">
    <source>
        <dbReference type="EMBL" id="KAF7318855.1"/>
    </source>
</evidence>
<dbReference type="PANTHER" id="PTHR34825">
    <property type="entry name" value="CONSERVED PROTEIN, WITH A WEAK D-GALACTARATE DEHYDRATASE/ALTRONATE HYDROLASE DOMAIN"/>
    <property type="match status" value="1"/>
</dbReference>
<keyword evidence="3" id="KW-1185">Reference proteome</keyword>
<dbReference type="AlphaFoldDB" id="A0A8H6TJU6"/>
<evidence type="ECO:0000313" key="3">
    <source>
        <dbReference type="Proteomes" id="UP000613580"/>
    </source>
</evidence>
<dbReference type="Proteomes" id="UP000613580">
    <property type="component" value="Unassembled WGS sequence"/>
</dbReference>
<name>A0A8H6TJU6_MYCCL</name>
<dbReference type="EMBL" id="JACAZE010000003">
    <property type="protein sequence ID" value="KAF7318855.1"/>
    <property type="molecule type" value="Genomic_DNA"/>
</dbReference>
<dbReference type="Pfam" id="PF09820">
    <property type="entry name" value="AAA-ATPase_like"/>
    <property type="match status" value="1"/>
</dbReference>
<feature type="domain" description="AAA-ATPase-like" evidence="1">
    <location>
        <begin position="219"/>
        <end position="375"/>
    </location>
</feature>